<dbReference type="Proteomes" id="UP000247498">
    <property type="component" value="Unassembled WGS sequence"/>
</dbReference>
<feature type="compositionally biased region" description="Basic and acidic residues" evidence="5">
    <location>
        <begin position="126"/>
        <end position="138"/>
    </location>
</feature>
<dbReference type="SMART" id="SM00360">
    <property type="entry name" value="RRM"/>
    <property type="match status" value="3"/>
</dbReference>
<dbReference type="InterPro" id="IPR012677">
    <property type="entry name" value="Nucleotide-bd_a/b_plait_sf"/>
</dbReference>
<evidence type="ECO:0000256" key="2">
    <source>
        <dbReference type="ARBA" id="ARBA00022737"/>
    </source>
</evidence>
<dbReference type="AlphaFoldDB" id="A0A2V0NLY8"/>
<feature type="compositionally biased region" description="Basic residues" evidence="5">
    <location>
        <begin position="53"/>
        <end position="71"/>
    </location>
</feature>
<name>A0A2V0NLY8_9CHLO</name>
<dbReference type="PROSITE" id="PS50102">
    <property type="entry name" value="RRM"/>
    <property type="match status" value="2"/>
</dbReference>
<dbReference type="EMBL" id="BDRX01000005">
    <property type="protein sequence ID" value="GBF88461.1"/>
    <property type="molecule type" value="Genomic_DNA"/>
</dbReference>
<feature type="domain" description="RRM" evidence="6">
    <location>
        <begin position="275"/>
        <end position="346"/>
    </location>
</feature>
<keyword evidence="2" id="KW-0677">Repeat</keyword>
<dbReference type="Pfam" id="PF00076">
    <property type="entry name" value="RRM_1"/>
    <property type="match status" value="2"/>
</dbReference>
<dbReference type="SUPFAM" id="SSF54928">
    <property type="entry name" value="RNA-binding domain, RBD"/>
    <property type="match status" value="2"/>
</dbReference>
<dbReference type="Pfam" id="PF15519">
    <property type="entry name" value="RBM39linker"/>
    <property type="match status" value="1"/>
</dbReference>
<accession>A0A2V0NLY8</accession>
<dbReference type="InterPro" id="IPR000504">
    <property type="entry name" value="RRM_dom"/>
</dbReference>
<dbReference type="InterPro" id="IPR006509">
    <property type="entry name" value="RBM39_SF"/>
</dbReference>
<evidence type="ECO:0000259" key="6">
    <source>
        <dbReference type="PROSITE" id="PS50102"/>
    </source>
</evidence>
<keyword evidence="8" id="KW-1185">Reference proteome</keyword>
<feature type="domain" description="RRM" evidence="6">
    <location>
        <begin position="145"/>
        <end position="222"/>
    </location>
</feature>
<dbReference type="PANTHER" id="PTHR48036">
    <property type="entry name" value="SPLICING FACTOR (PAD-1), PUTATIVE (AFU_ORTHOLOGUE AFUA_1G15810)-RELATED"/>
    <property type="match status" value="1"/>
</dbReference>
<dbReference type="GO" id="GO:0006397">
    <property type="term" value="P:mRNA processing"/>
    <property type="evidence" value="ECO:0007669"/>
    <property type="project" value="InterPro"/>
</dbReference>
<evidence type="ECO:0000256" key="5">
    <source>
        <dbReference type="SAM" id="MobiDB-lite"/>
    </source>
</evidence>
<dbReference type="FunCoup" id="A0A2V0NLY8">
    <property type="interactions" value="2052"/>
</dbReference>
<gene>
    <name evidence="7" type="ORF">Rsub_01174</name>
</gene>
<dbReference type="Gene3D" id="3.30.70.330">
    <property type="match status" value="3"/>
</dbReference>
<dbReference type="STRING" id="307507.A0A2V0NLY8"/>
<evidence type="ECO:0000313" key="8">
    <source>
        <dbReference type="Proteomes" id="UP000247498"/>
    </source>
</evidence>
<feature type="region of interest" description="Disordered" evidence="5">
    <location>
        <begin position="1"/>
        <end position="138"/>
    </location>
</feature>
<evidence type="ECO:0000256" key="4">
    <source>
        <dbReference type="PROSITE-ProRule" id="PRU00176"/>
    </source>
</evidence>
<dbReference type="CDD" id="cd12285">
    <property type="entry name" value="RRM3_RBM39_like"/>
    <property type="match status" value="1"/>
</dbReference>
<sequence>MDDLEEYAMLEAAVDGKPPLEEAAAANGAGGEKPRDSSRGRDREEGDKERSSKDKRRQRSRSRSRDRKRSSRERERRSDRSDRDRDRDRRPEREHHRGGGGGGGGMGMGMGRPRSPPRRRAVTPPEVRRAREKERELKELERATRTVFAYNMSSKADERDIWGFFSKVGEVTDIRVITDRHTRKSKGMAYVEFSTQEEVFGALALTGQTFMGQPVMVKPAEAEKNVAWEAAQQAKNNQSDAAALLQAAGLAVPAAAGASGLPEGGVVFVPLGPPITLRVAGFPPGLAEAELRQVFEPFGALNSVALAPDGSAEIVYARAEDGRIAMGHWNGNELIGCRLSVTAISDPGAAAAAAPPLLLPTGTSAAAAAAVAAATEAVGELDEAEGGLRLPASGRHALMARLAGAAGLPAPAQAVTLPQAPLPPMPAAPHVDPSILYAQGVLGPPSPIPTPCLLLKNVWRLEQTGELGWETEITEDMQEELSKCGQLLHMHVDTASQGFVYTKFLGVEGAQAAHRLLNGRYYQGNQIIAEFQFTAPYDAHFGMI</sequence>
<dbReference type="GO" id="GO:0005634">
    <property type="term" value="C:nucleus"/>
    <property type="evidence" value="ECO:0007669"/>
    <property type="project" value="InterPro"/>
</dbReference>
<keyword evidence="3 4" id="KW-0694">RNA-binding</keyword>
<dbReference type="OrthoDB" id="8123449at2759"/>
<evidence type="ECO:0000313" key="7">
    <source>
        <dbReference type="EMBL" id="GBF88461.1"/>
    </source>
</evidence>
<protein>
    <recommendedName>
        <fullName evidence="6">RRM domain-containing protein</fullName>
    </recommendedName>
</protein>
<reference evidence="7 8" key="1">
    <citation type="journal article" date="2018" name="Sci. Rep.">
        <title>Raphidocelis subcapitata (=Pseudokirchneriella subcapitata) provides an insight into genome evolution and environmental adaptations in the Sphaeropleales.</title>
        <authorList>
            <person name="Suzuki S."/>
            <person name="Yamaguchi H."/>
            <person name="Nakajima N."/>
            <person name="Kawachi M."/>
        </authorList>
    </citation>
    <scope>NUCLEOTIDE SEQUENCE [LARGE SCALE GENOMIC DNA]</scope>
    <source>
        <strain evidence="7 8">NIES-35</strain>
    </source>
</reference>
<organism evidence="7 8">
    <name type="scientific">Raphidocelis subcapitata</name>
    <dbReference type="NCBI Taxonomy" id="307507"/>
    <lineage>
        <taxon>Eukaryota</taxon>
        <taxon>Viridiplantae</taxon>
        <taxon>Chlorophyta</taxon>
        <taxon>core chlorophytes</taxon>
        <taxon>Chlorophyceae</taxon>
        <taxon>CS clade</taxon>
        <taxon>Sphaeropleales</taxon>
        <taxon>Selenastraceae</taxon>
        <taxon>Raphidocelis</taxon>
    </lineage>
</organism>
<dbReference type="CDD" id="cd12283">
    <property type="entry name" value="RRM1_RBM39_like"/>
    <property type="match status" value="1"/>
</dbReference>
<dbReference type="GO" id="GO:0003723">
    <property type="term" value="F:RNA binding"/>
    <property type="evidence" value="ECO:0007669"/>
    <property type="project" value="UniProtKB-UniRule"/>
</dbReference>
<keyword evidence="1" id="KW-0597">Phosphoprotein</keyword>
<comment type="caution">
    <text evidence="7">The sequence shown here is derived from an EMBL/GenBank/DDBJ whole genome shotgun (WGS) entry which is preliminary data.</text>
</comment>
<dbReference type="InterPro" id="IPR035979">
    <property type="entry name" value="RBD_domain_sf"/>
</dbReference>
<dbReference type="InParanoid" id="A0A2V0NLY8"/>
<feature type="compositionally biased region" description="Basic and acidic residues" evidence="5">
    <location>
        <begin position="32"/>
        <end position="52"/>
    </location>
</feature>
<feature type="compositionally biased region" description="Basic and acidic residues" evidence="5">
    <location>
        <begin position="72"/>
        <end position="97"/>
    </location>
</feature>
<evidence type="ECO:0000256" key="1">
    <source>
        <dbReference type="ARBA" id="ARBA00022553"/>
    </source>
</evidence>
<feature type="compositionally biased region" description="Gly residues" evidence="5">
    <location>
        <begin position="99"/>
        <end position="110"/>
    </location>
</feature>
<proteinExistence type="predicted"/>
<dbReference type="InterPro" id="IPR029123">
    <property type="entry name" value="RBM39_linker"/>
</dbReference>
<evidence type="ECO:0000256" key="3">
    <source>
        <dbReference type="ARBA" id="ARBA00022884"/>
    </source>
</evidence>